<evidence type="ECO:0000313" key="2">
    <source>
        <dbReference type="Proteomes" id="UP000249661"/>
    </source>
</evidence>
<proteinExistence type="predicted"/>
<dbReference type="EMBL" id="KZ825013">
    <property type="protein sequence ID" value="RAH64364.1"/>
    <property type="molecule type" value="Genomic_DNA"/>
</dbReference>
<protein>
    <submittedName>
        <fullName evidence="1">Uncharacterized protein</fullName>
    </submittedName>
</protein>
<organism evidence="1 2">
    <name type="scientific">Aspergillus aculeatinus CBS 121060</name>
    <dbReference type="NCBI Taxonomy" id="1448322"/>
    <lineage>
        <taxon>Eukaryota</taxon>
        <taxon>Fungi</taxon>
        <taxon>Dikarya</taxon>
        <taxon>Ascomycota</taxon>
        <taxon>Pezizomycotina</taxon>
        <taxon>Eurotiomycetes</taxon>
        <taxon>Eurotiomycetidae</taxon>
        <taxon>Eurotiales</taxon>
        <taxon>Aspergillaceae</taxon>
        <taxon>Aspergillus</taxon>
        <taxon>Aspergillus subgen. Circumdati</taxon>
    </lineage>
</organism>
<evidence type="ECO:0000313" key="1">
    <source>
        <dbReference type="EMBL" id="RAH64364.1"/>
    </source>
</evidence>
<name>A0ACD1GSV3_9EURO</name>
<sequence>MADTSFTINLIPTGDENDFRTKNEDGEVFRAVMVSSPNDSTLSMRGKIEEIHHGQMTHEGQSHPATLLLFDFRFQSEASRRRYCTAKIVLEFFDQGGVRSKDPIVVEMAPTMTKYLNRTSRTRETKNSATASAQVGQGPFSSGLGFGWEVQETRTSNYSTRVSARPWHSDPSSANENAVIWSMEENGHKKDGVPSFLQTAVLIRRSGNRPFMAKLRVDSKVDFRSTARRIFPLTTDVDHIIDPVTLMPDTTQVRSSAVTGIREDDLQAMEKLPIAQYFCVDEPGGDAAASDLNMTSLSQQPSLLKSESEATVSLNLSLDNGTSA</sequence>
<accession>A0ACD1GSV3</accession>
<dbReference type="Proteomes" id="UP000249661">
    <property type="component" value="Unassembled WGS sequence"/>
</dbReference>
<gene>
    <name evidence="1" type="ORF">BO66DRAFT_444041</name>
</gene>
<reference evidence="1" key="1">
    <citation type="submission" date="2018-02" db="EMBL/GenBank/DDBJ databases">
        <title>The genomes of Aspergillus section Nigri reveals drivers in fungal speciation.</title>
        <authorList>
            <consortium name="DOE Joint Genome Institute"/>
            <person name="Vesth T.C."/>
            <person name="Nybo J."/>
            <person name="Theobald S."/>
            <person name="Brandl J."/>
            <person name="Frisvad J.C."/>
            <person name="Nielsen K.F."/>
            <person name="Lyhne E.K."/>
            <person name="Kogle M.E."/>
            <person name="Kuo A."/>
            <person name="Riley R."/>
            <person name="Clum A."/>
            <person name="Nolan M."/>
            <person name="Lipzen A."/>
            <person name="Salamov A."/>
            <person name="Henrissat B."/>
            <person name="Wiebenga A."/>
            <person name="De vries R.P."/>
            <person name="Grigoriev I.V."/>
            <person name="Mortensen U.H."/>
            <person name="Andersen M.R."/>
            <person name="Baker S.E."/>
        </authorList>
    </citation>
    <scope>NUCLEOTIDE SEQUENCE</scope>
    <source>
        <strain evidence="1">CBS 121060</strain>
    </source>
</reference>
<keyword evidence="2" id="KW-1185">Reference proteome</keyword>